<feature type="region of interest" description="Disordered" evidence="1">
    <location>
        <begin position="299"/>
        <end position="626"/>
    </location>
</feature>
<feature type="compositionally biased region" description="Polar residues" evidence="1">
    <location>
        <begin position="481"/>
        <end position="505"/>
    </location>
</feature>
<feature type="compositionally biased region" description="Polar residues" evidence="1">
    <location>
        <begin position="766"/>
        <end position="779"/>
    </location>
</feature>
<sequence length="915" mass="97096">MGLFSFLANRRATGDSPGIARLQAAHDNALILKGHAYDSAAAALPPAVGNMPVAGNGPKTLHDLRLAAARKQSVASLPASNASAPSPKASRRRSRSANRPNTAPTHAPLLPHHRPKSANPNSPRHGSFRLSALPTSKKTTPGPPYLLGIVGPDASGDSSDTADLSASVPSVPPVPRIAPHRKDAASSPRSPRFKPMPLSISHPPVSPSMPATPVRSGPVRGHIDLLDAQGALKPSDFKTRLQAAGARDYGEDVAERNIGGGGVDLKCPAVAAFYALTGGGPLAYKSDGSAVDVHGNRYAADDIPDNLSTRVQGKDSDELPAPVNDSIQTRRFPARSSSLDPRHAFALDDSAVPGTARGPSSPMADKVAMAKEQRRRSVHGGFSSPATSQQPPPRTRPMSMHPLSQQSSFDEPADVPDIPRASSSIPGKYKSTSLSEDISSSASRRRSGSQQSRKTRPRAHDDFQAAMDFDALSGGEDISTAPYQSRPQPRQDPLHNSQPSRSSAPPISHPRKRSVGMRTQLDDISEALPRTSTTSSGHHRLGSRHAARSSLESGHSISADTNRHRRRSERTGSDTSTGSARPADLYLRSRSSASTYHGGRRTGHSFHAQPEGDPPSPIDGYATSTTDSLDIDYDLDVRRRRQCEDEDLVFKESDYDSGFGLPGLGGFGGGLPGLFDGGMGGFMGAEDDDYDDDDDLAPPMWSTTIQTIPREQNQTGQQSRRSSRSSRSRGRSHNRNRSRSQTAALPPLPTSAPRSIVDMMMPTVPAKTSSISRTASPATYPTFDYDDDDDDDTSSFMSESDPDHILASGSGTGTAGTKSSSAETDSLSIVGAPSAGPSMSKTGPPSGPDDDHTTTAEETDVDLDKGQGHGTGSVDARLAQHMRREAQRRQQTASHGGPIETKRAMDRSVLSELKY</sequence>
<dbReference type="OrthoDB" id="5325276at2759"/>
<dbReference type="AlphaFoldDB" id="A0A9P5D3Z9"/>
<comment type="caution">
    <text evidence="2">The sequence shown here is derived from an EMBL/GenBank/DDBJ whole genome shotgun (WGS) entry which is preliminary data.</text>
</comment>
<dbReference type="Proteomes" id="UP000749293">
    <property type="component" value="Unassembled WGS sequence"/>
</dbReference>
<reference evidence="2" key="1">
    <citation type="submission" date="2020-03" db="EMBL/GenBank/DDBJ databases">
        <title>Site-based positive gene gene selection in Geosmithia morbida across the United States reveals a broad range of putative effectors and factors for local host and environmental adapation.</title>
        <authorList>
            <person name="Onufrak A."/>
            <person name="Murdoch R.W."/>
            <person name="Gazis R."/>
            <person name="Huff M."/>
            <person name="Staton M."/>
            <person name="Klingeman W."/>
            <person name="Hadziabdic D."/>
        </authorList>
    </citation>
    <scope>NUCLEOTIDE SEQUENCE</scope>
    <source>
        <strain evidence="2">1262</strain>
    </source>
</reference>
<feature type="compositionally biased region" description="Basic residues" evidence="1">
    <location>
        <begin position="537"/>
        <end position="547"/>
    </location>
</feature>
<gene>
    <name evidence="2" type="ORF">GMORB2_6564</name>
</gene>
<feature type="compositionally biased region" description="Polar residues" evidence="1">
    <location>
        <begin position="325"/>
        <end position="339"/>
    </location>
</feature>
<evidence type="ECO:0000313" key="2">
    <source>
        <dbReference type="EMBL" id="KAF4123016.1"/>
    </source>
</evidence>
<feature type="compositionally biased region" description="Polar residues" evidence="1">
    <location>
        <begin position="701"/>
        <end position="718"/>
    </location>
</feature>
<protein>
    <submittedName>
        <fullName evidence="2">Uncharacterized protein</fullName>
    </submittedName>
</protein>
<feature type="compositionally biased region" description="Low complexity" evidence="1">
    <location>
        <begin position="75"/>
        <end position="88"/>
    </location>
</feature>
<feature type="compositionally biased region" description="Low complexity" evidence="1">
    <location>
        <begin position="431"/>
        <end position="442"/>
    </location>
</feature>
<evidence type="ECO:0000256" key="1">
    <source>
        <dbReference type="SAM" id="MobiDB-lite"/>
    </source>
</evidence>
<feature type="compositionally biased region" description="Basic residues" evidence="1">
    <location>
        <begin position="443"/>
        <end position="457"/>
    </location>
</feature>
<keyword evidence="3" id="KW-1185">Reference proteome</keyword>
<organism evidence="2 3">
    <name type="scientific">Geosmithia morbida</name>
    <dbReference type="NCBI Taxonomy" id="1094350"/>
    <lineage>
        <taxon>Eukaryota</taxon>
        <taxon>Fungi</taxon>
        <taxon>Dikarya</taxon>
        <taxon>Ascomycota</taxon>
        <taxon>Pezizomycotina</taxon>
        <taxon>Sordariomycetes</taxon>
        <taxon>Hypocreomycetidae</taxon>
        <taxon>Hypocreales</taxon>
        <taxon>Bionectriaceae</taxon>
        <taxon>Geosmithia</taxon>
    </lineage>
</organism>
<feature type="compositionally biased region" description="Basic residues" evidence="1">
    <location>
        <begin position="721"/>
        <end position="738"/>
    </location>
</feature>
<dbReference type="EMBL" id="JAANYQ010000007">
    <property type="protein sequence ID" value="KAF4123016.1"/>
    <property type="molecule type" value="Genomic_DNA"/>
</dbReference>
<dbReference type="GeneID" id="55972789"/>
<feature type="region of interest" description="Disordered" evidence="1">
    <location>
        <begin position="72"/>
        <end position="216"/>
    </location>
</feature>
<name>A0A9P5D3Z9_9HYPO</name>
<evidence type="ECO:0000313" key="3">
    <source>
        <dbReference type="Proteomes" id="UP000749293"/>
    </source>
</evidence>
<accession>A0A9P5D3Z9</accession>
<feature type="region of interest" description="Disordered" evidence="1">
    <location>
        <begin position="685"/>
        <end position="915"/>
    </location>
</feature>
<dbReference type="RefSeq" id="XP_035321668.1">
    <property type="nucleotide sequence ID" value="XM_035468534.1"/>
</dbReference>
<feature type="compositionally biased region" description="Acidic residues" evidence="1">
    <location>
        <begin position="685"/>
        <end position="696"/>
    </location>
</feature>
<proteinExistence type="predicted"/>
<feature type="compositionally biased region" description="Polar residues" evidence="1">
    <location>
        <begin position="550"/>
        <end position="560"/>
    </location>
</feature>
<feature type="compositionally biased region" description="Acidic residues" evidence="1">
    <location>
        <begin position="784"/>
        <end position="793"/>
    </location>
</feature>